<dbReference type="AlphaFoldDB" id="A0A917C904"/>
<evidence type="ECO:0000313" key="3">
    <source>
        <dbReference type="EMBL" id="GGF74412.1"/>
    </source>
</evidence>
<keyword evidence="4" id="KW-1185">Reference proteome</keyword>
<feature type="region of interest" description="Disordered" evidence="1">
    <location>
        <begin position="1"/>
        <end position="34"/>
    </location>
</feature>
<evidence type="ECO:0000313" key="4">
    <source>
        <dbReference type="Proteomes" id="UP000606044"/>
    </source>
</evidence>
<organism evidence="3 4">
    <name type="scientific">Azorhizobium oxalatiphilum</name>
    <dbReference type="NCBI Taxonomy" id="980631"/>
    <lineage>
        <taxon>Bacteria</taxon>
        <taxon>Pseudomonadati</taxon>
        <taxon>Pseudomonadota</taxon>
        <taxon>Alphaproteobacteria</taxon>
        <taxon>Hyphomicrobiales</taxon>
        <taxon>Xanthobacteraceae</taxon>
        <taxon>Azorhizobium</taxon>
    </lineage>
</organism>
<reference evidence="3" key="2">
    <citation type="submission" date="2020-09" db="EMBL/GenBank/DDBJ databases">
        <authorList>
            <person name="Sun Q."/>
            <person name="Sedlacek I."/>
        </authorList>
    </citation>
    <scope>NUCLEOTIDE SEQUENCE</scope>
    <source>
        <strain evidence="3">CCM 7897</strain>
    </source>
</reference>
<keyword evidence="2" id="KW-0812">Transmembrane</keyword>
<keyword evidence="2" id="KW-1133">Transmembrane helix</keyword>
<keyword evidence="2" id="KW-0472">Membrane</keyword>
<reference evidence="3" key="1">
    <citation type="journal article" date="2014" name="Int. J. Syst. Evol. Microbiol.">
        <title>Complete genome sequence of Corynebacterium casei LMG S-19264T (=DSM 44701T), isolated from a smear-ripened cheese.</title>
        <authorList>
            <consortium name="US DOE Joint Genome Institute (JGI-PGF)"/>
            <person name="Walter F."/>
            <person name="Albersmeier A."/>
            <person name="Kalinowski J."/>
            <person name="Ruckert C."/>
        </authorList>
    </citation>
    <scope>NUCLEOTIDE SEQUENCE</scope>
    <source>
        <strain evidence="3">CCM 7897</strain>
    </source>
</reference>
<gene>
    <name evidence="3" type="ORF">GCM10007301_37790</name>
</gene>
<evidence type="ECO:0000256" key="1">
    <source>
        <dbReference type="SAM" id="MobiDB-lite"/>
    </source>
</evidence>
<feature type="transmembrane region" description="Helical" evidence="2">
    <location>
        <begin position="46"/>
        <end position="66"/>
    </location>
</feature>
<accession>A0A917C904</accession>
<comment type="caution">
    <text evidence="3">The sequence shown here is derived from an EMBL/GenBank/DDBJ whole genome shotgun (WGS) entry which is preliminary data.</text>
</comment>
<proteinExistence type="predicted"/>
<evidence type="ECO:0008006" key="5">
    <source>
        <dbReference type="Google" id="ProtNLM"/>
    </source>
</evidence>
<name>A0A917C904_9HYPH</name>
<dbReference type="Proteomes" id="UP000606044">
    <property type="component" value="Unassembled WGS sequence"/>
</dbReference>
<sequence>MGADNRPPQGIAPVSRRPDHSPARPQQRLRRGGHVRRAAAQVGRWLAIYLVVLQAVFAGLAAGAMAGPQTVSDPFLLCLTSHQADAQADAGGSSLPPQHDCTACPLAGGMPVLPDLKLPSVPVAFARPGEDRIVQPAPARTAQICPNARPRAPPTSA</sequence>
<evidence type="ECO:0000256" key="2">
    <source>
        <dbReference type="SAM" id="Phobius"/>
    </source>
</evidence>
<dbReference type="EMBL" id="BMCT01000005">
    <property type="protein sequence ID" value="GGF74412.1"/>
    <property type="molecule type" value="Genomic_DNA"/>
</dbReference>
<protein>
    <recommendedName>
        <fullName evidence="5">DUF2946 domain-containing protein</fullName>
    </recommendedName>
</protein>